<evidence type="ECO:0000259" key="6">
    <source>
        <dbReference type="PROSITE" id="PS50885"/>
    </source>
</evidence>
<dbReference type="PANTHER" id="PTHR43531:SF11">
    <property type="entry name" value="METHYL-ACCEPTING CHEMOTAXIS PROTEIN 3"/>
    <property type="match status" value="1"/>
</dbReference>
<dbReference type="CDD" id="cd11386">
    <property type="entry name" value="MCP_signal"/>
    <property type="match status" value="1"/>
</dbReference>
<evidence type="ECO:0000256" key="1">
    <source>
        <dbReference type="ARBA" id="ARBA00022500"/>
    </source>
</evidence>
<dbReference type="Gene3D" id="1.10.287.950">
    <property type="entry name" value="Methyl-accepting chemotaxis protein"/>
    <property type="match status" value="1"/>
</dbReference>
<evidence type="ECO:0000256" key="2">
    <source>
        <dbReference type="ARBA" id="ARBA00029447"/>
    </source>
</evidence>
<dbReference type="SUPFAM" id="SSF58104">
    <property type="entry name" value="Methyl-accepting chemotaxis protein (MCP) signaling domain"/>
    <property type="match status" value="1"/>
</dbReference>
<feature type="coiled-coil region" evidence="4">
    <location>
        <begin position="398"/>
        <end position="425"/>
    </location>
</feature>
<accession>A0ABU8H5N4</accession>
<comment type="similarity">
    <text evidence="2">Belongs to the methyl-accepting chemotaxis (MCP) protein family.</text>
</comment>
<dbReference type="PRINTS" id="PR00260">
    <property type="entry name" value="CHEMTRNSDUCR"/>
</dbReference>
<dbReference type="RefSeq" id="WP_037536821.1">
    <property type="nucleotide sequence ID" value="NZ_JBBBDM010000008.1"/>
</dbReference>
<evidence type="ECO:0000259" key="5">
    <source>
        <dbReference type="PROSITE" id="PS50111"/>
    </source>
</evidence>
<feature type="domain" description="Methyl-accepting transducer" evidence="5">
    <location>
        <begin position="180"/>
        <end position="409"/>
    </location>
</feature>
<keyword evidence="1" id="KW-0145">Chemotaxis</keyword>
<dbReference type="Pfam" id="PF00015">
    <property type="entry name" value="MCPsignal"/>
    <property type="match status" value="1"/>
</dbReference>
<feature type="domain" description="HAMP" evidence="6">
    <location>
        <begin position="68"/>
        <end position="121"/>
    </location>
</feature>
<dbReference type="PROSITE" id="PS50885">
    <property type="entry name" value="HAMP"/>
    <property type="match status" value="2"/>
</dbReference>
<comment type="caution">
    <text evidence="7">The sequence shown here is derived from an EMBL/GenBank/DDBJ whole genome shotgun (WGS) entry which is preliminary data.</text>
</comment>
<organism evidence="7 8">
    <name type="scientific">Sphingomonas kyungheensis</name>
    <dbReference type="NCBI Taxonomy" id="1069987"/>
    <lineage>
        <taxon>Bacteria</taxon>
        <taxon>Pseudomonadati</taxon>
        <taxon>Pseudomonadota</taxon>
        <taxon>Alphaproteobacteria</taxon>
        <taxon>Sphingomonadales</taxon>
        <taxon>Sphingomonadaceae</taxon>
        <taxon>Sphingomonas</taxon>
    </lineage>
</organism>
<keyword evidence="8" id="KW-1185">Reference proteome</keyword>
<proteinExistence type="inferred from homology"/>
<name>A0ABU8H5N4_9SPHN</name>
<gene>
    <name evidence="7" type="ORF">V8201_14545</name>
</gene>
<dbReference type="InterPro" id="IPR051310">
    <property type="entry name" value="MCP_chemotaxis"/>
</dbReference>
<dbReference type="EMBL" id="JBBBDM010000008">
    <property type="protein sequence ID" value="MEI5688308.1"/>
    <property type="molecule type" value="Genomic_DNA"/>
</dbReference>
<evidence type="ECO:0000313" key="7">
    <source>
        <dbReference type="EMBL" id="MEI5688308.1"/>
    </source>
</evidence>
<dbReference type="InterPro" id="IPR004090">
    <property type="entry name" value="Chemotax_Me-accpt_rcpt"/>
</dbReference>
<dbReference type="SUPFAM" id="SSF158472">
    <property type="entry name" value="HAMP domain-like"/>
    <property type="match status" value="1"/>
</dbReference>
<dbReference type="PANTHER" id="PTHR43531">
    <property type="entry name" value="PROTEIN ICFG"/>
    <property type="match status" value="1"/>
</dbReference>
<dbReference type="SMART" id="SM00283">
    <property type="entry name" value="MA"/>
    <property type="match status" value="1"/>
</dbReference>
<evidence type="ECO:0000256" key="3">
    <source>
        <dbReference type="PROSITE-ProRule" id="PRU00284"/>
    </source>
</evidence>
<protein>
    <submittedName>
        <fullName evidence="7">Methyl-accepting chemotaxis protein</fullName>
    </submittedName>
</protein>
<keyword evidence="4" id="KW-0175">Coiled coil</keyword>
<dbReference type="InterPro" id="IPR004089">
    <property type="entry name" value="MCPsignal_dom"/>
</dbReference>
<dbReference type="SMART" id="SM00304">
    <property type="entry name" value="HAMP"/>
    <property type="match status" value="2"/>
</dbReference>
<evidence type="ECO:0000313" key="8">
    <source>
        <dbReference type="Proteomes" id="UP001367771"/>
    </source>
</evidence>
<sequence length="477" mass="49411">MLNWFAKRAPIRVKFRVAATVQALLGLIPIGIAGAAAAGMIHTSPAVDVTLSGLTVATMCAITLYAGRLICRPYVETVVRMEALAAGDLSSPIDHTDNTDCVGRMTRAMAIFRRNTEEANTAGAQRAMAAALAEGLAALAQGDLAFRITADFPAEFESLRADFNAAMEAMMAAVSAVNLAAASIDSGSGDILRASDDLSQRTEQQAASLEETAAAMQQITVTVRDTAARAERASAVVGSARGEAEESGGIVARAVTAMGGIERASHEISDIISVIDGIAFQTNLLALNAGVEAARAGDAGRGFAVVASEVRALAQRSAEAAKDVKTRITASSEQVGAGVALVSATGTALQQIIARFGEISGLVTQIATAAEQQATALQQVNTAVGEMDNVTQQNAAMVEEATAAARNLASEANELVGQMARFRAEPRVAPVRRPVAVGNPVHHLQQRAAVEGRRLAQHARRSATAAVAVAGDDWSEF</sequence>
<dbReference type="Gene3D" id="6.10.340.10">
    <property type="match status" value="1"/>
</dbReference>
<dbReference type="PROSITE" id="PS50111">
    <property type="entry name" value="CHEMOTAXIS_TRANSDUC_2"/>
    <property type="match status" value="1"/>
</dbReference>
<keyword evidence="3" id="KW-0807">Transducer</keyword>
<feature type="domain" description="HAMP" evidence="6">
    <location>
        <begin position="131"/>
        <end position="175"/>
    </location>
</feature>
<dbReference type="Proteomes" id="UP001367771">
    <property type="component" value="Unassembled WGS sequence"/>
</dbReference>
<reference evidence="7 8" key="1">
    <citation type="journal article" date="2013" name="Int. J. Syst. Evol. Microbiol.">
        <title>Sphingomonas kyungheensis sp. nov., a bacterium with ginsenoside-converting activity isolated from soil of a ginseng field.</title>
        <authorList>
            <person name="Son H.M."/>
            <person name="Yang J.E."/>
            <person name="Park Y."/>
            <person name="Han C.K."/>
            <person name="Kim S.G."/>
            <person name="Kook M."/>
            <person name="Yi T.H."/>
        </authorList>
    </citation>
    <scope>NUCLEOTIDE SEQUENCE [LARGE SCALE GENOMIC DNA]</scope>
    <source>
        <strain evidence="7 8">LMG 26582</strain>
    </source>
</reference>
<dbReference type="InterPro" id="IPR003660">
    <property type="entry name" value="HAMP_dom"/>
</dbReference>
<evidence type="ECO:0000256" key="4">
    <source>
        <dbReference type="SAM" id="Coils"/>
    </source>
</evidence>